<dbReference type="KEGG" id="bmed:GYM46_00975"/>
<dbReference type="Pfam" id="PF04012">
    <property type="entry name" value="PspA_IM30"/>
    <property type="match status" value="1"/>
</dbReference>
<dbReference type="InterPro" id="IPR007157">
    <property type="entry name" value="PspA_VIPP1"/>
</dbReference>
<sequence length="251" mass="27048">MSMLRKLSALFRGSAHDAAQGVVDANALKILDQEIRDADNAQGKARDDLAGLVARRRMAENEMASFRDQIAKYESSARSALGQGKTDLAREVAGRIAELEVEITSRGPLIEDMKTAETRLRTAIASTDQKIETLRREIDIVKVNDSVQRAQTSVALNSAGAQSRIGSAADSLQRIKQRQAIQEEKLNASQALEDRRTGADLDAKLREAGILPGHSSADDVLARLSQPDVTVVTPRIGQSTPGVATPDKDPA</sequence>
<gene>
    <name evidence="3" type="ORF">GYM46_00975</name>
</gene>
<evidence type="ECO:0000313" key="4">
    <source>
        <dbReference type="Proteomes" id="UP000501325"/>
    </source>
</evidence>
<dbReference type="AlphaFoldDB" id="A0AB37E435"/>
<dbReference type="PANTHER" id="PTHR31088">
    <property type="entry name" value="MEMBRANE-ASSOCIATED PROTEIN VIPP1, CHLOROPLASTIC"/>
    <property type="match status" value="1"/>
</dbReference>
<evidence type="ECO:0000256" key="1">
    <source>
        <dbReference type="ARBA" id="ARBA00043985"/>
    </source>
</evidence>
<dbReference type="Proteomes" id="UP000501325">
    <property type="component" value="Chromosome"/>
</dbReference>
<name>A0AB37E435_9CAUL</name>
<dbReference type="PANTHER" id="PTHR31088:SF9">
    <property type="entry name" value="PHAGE SHOCK PROTEIN A"/>
    <property type="match status" value="1"/>
</dbReference>
<dbReference type="EMBL" id="CP048751">
    <property type="protein sequence ID" value="QIH71678.1"/>
    <property type="molecule type" value="Genomic_DNA"/>
</dbReference>
<protein>
    <submittedName>
        <fullName evidence="3">PspA/IM30 family protein</fullName>
    </submittedName>
</protein>
<evidence type="ECO:0000313" key="3">
    <source>
        <dbReference type="EMBL" id="QIH71678.1"/>
    </source>
</evidence>
<comment type="similarity">
    <text evidence="1">Belongs to the PspA/Vipp/IM30 family.</text>
</comment>
<proteinExistence type="inferred from homology"/>
<accession>A0AB37E435</accession>
<keyword evidence="2" id="KW-0175">Coiled coil</keyword>
<reference evidence="3 4" key="1">
    <citation type="submission" date="2020-01" db="EMBL/GenBank/DDBJ databases">
        <authorList>
            <person name="Wang S."/>
        </authorList>
    </citation>
    <scope>NUCLEOTIDE SEQUENCE [LARGE SCALE GENOMIC DNA]</scope>
    <source>
        <strain evidence="3 4">D151-2-6</strain>
    </source>
</reference>
<dbReference type="RefSeq" id="WP_008262538.1">
    <property type="nucleotide sequence ID" value="NZ_CP048751.1"/>
</dbReference>
<feature type="coiled-coil region" evidence="2">
    <location>
        <begin position="49"/>
        <end position="76"/>
    </location>
</feature>
<evidence type="ECO:0000256" key="2">
    <source>
        <dbReference type="SAM" id="Coils"/>
    </source>
</evidence>
<organism evidence="3 4">
    <name type="scientific">Brevundimonas mediterranea</name>
    <dbReference type="NCBI Taxonomy" id="74329"/>
    <lineage>
        <taxon>Bacteria</taxon>
        <taxon>Pseudomonadati</taxon>
        <taxon>Pseudomonadota</taxon>
        <taxon>Alphaproteobacteria</taxon>
        <taxon>Caulobacterales</taxon>
        <taxon>Caulobacteraceae</taxon>
        <taxon>Brevundimonas</taxon>
    </lineage>
</organism>